<evidence type="ECO:0000259" key="1">
    <source>
        <dbReference type="Pfam" id="PF00582"/>
    </source>
</evidence>
<accession>A0ABR4NI12</accession>
<dbReference type="SUPFAM" id="SSF52402">
    <property type="entry name" value="Adenine nucleotide alpha hydrolases-like"/>
    <property type="match status" value="1"/>
</dbReference>
<evidence type="ECO:0000313" key="2">
    <source>
        <dbReference type="EMBL" id="KAL2919175.1"/>
    </source>
</evidence>
<proteinExistence type="predicted"/>
<dbReference type="CDD" id="cd23659">
    <property type="entry name" value="USP_At3g01520-like"/>
    <property type="match status" value="1"/>
</dbReference>
<dbReference type="EMBL" id="JADGIZ020000004">
    <property type="protein sequence ID" value="KAL2919175.1"/>
    <property type="molecule type" value="Genomic_DNA"/>
</dbReference>
<dbReference type="InterPro" id="IPR006016">
    <property type="entry name" value="UspA"/>
</dbReference>
<dbReference type="PANTHER" id="PTHR46100">
    <property type="entry name" value="IMP2'P"/>
    <property type="match status" value="1"/>
</dbReference>
<dbReference type="Proteomes" id="UP001527925">
    <property type="component" value="Unassembled WGS sequence"/>
</dbReference>
<sequence length="166" mass="17875">MPDSTRTILLATDMSLHSSVAIDWAVEHLIRDGDHLVLLHTVQETPLNVDPDFSDIGMSAVCADTEAMQEIIESARASLQATASDLRARLAKRSDIHVATEILCGAPGPSILAKVQEHSPAMVVVGTHGRTGLTSLLMGSVSSYVHEQCKSCPVILVRSQMMMDSR</sequence>
<dbReference type="Pfam" id="PF00582">
    <property type="entry name" value="Usp"/>
    <property type="match status" value="1"/>
</dbReference>
<dbReference type="InterPro" id="IPR014729">
    <property type="entry name" value="Rossmann-like_a/b/a_fold"/>
</dbReference>
<feature type="domain" description="UspA" evidence="1">
    <location>
        <begin position="6"/>
        <end position="158"/>
    </location>
</feature>
<name>A0ABR4NI12_9FUNG</name>
<dbReference type="PANTHER" id="PTHR46100:SF4">
    <property type="entry name" value="USPA DOMAIN-CONTAINING PROTEIN"/>
    <property type="match status" value="1"/>
</dbReference>
<gene>
    <name evidence="2" type="ORF">HK105_201450</name>
</gene>
<reference evidence="2 3" key="1">
    <citation type="submission" date="2023-09" db="EMBL/GenBank/DDBJ databases">
        <title>Pangenome analysis of Batrachochytrium dendrobatidis and related Chytrids.</title>
        <authorList>
            <person name="Yacoub M.N."/>
            <person name="Stajich J.E."/>
            <person name="James T.Y."/>
        </authorList>
    </citation>
    <scope>NUCLEOTIDE SEQUENCE [LARGE SCALE GENOMIC DNA]</scope>
    <source>
        <strain evidence="2 3">JEL0888</strain>
    </source>
</reference>
<protein>
    <recommendedName>
        <fullName evidence="1">UspA domain-containing protein</fullName>
    </recommendedName>
</protein>
<dbReference type="Gene3D" id="3.40.50.620">
    <property type="entry name" value="HUPs"/>
    <property type="match status" value="1"/>
</dbReference>
<dbReference type="PRINTS" id="PR01438">
    <property type="entry name" value="UNVRSLSTRESS"/>
</dbReference>
<comment type="caution">
    <text evidence="2">The sequence shown here is derived from an EMBL/GenBank/DDBJ whole genome shotgun (WGS) entry which is preliminary data.</text>
</comment>
<organism evidence="2 3">
    <name type="scientific">Polyrhizophydium stewartii</name>
    <dbReference type="NCBI Taxonomy" id="2732419"/>
    <lineage>
        <taxon>Eukaryota</taxon>
        <taxon>Fungi</taxon>
        <taxon>Fungi incertae sedis</taxon>
        <taxon>Chytridiomycota</taxon>
        <taxon>Chytridiomycota incertae sedis</taxon>
        <taxon>Chytridiomycetes</taxon>
        <taxon>Rhizophydiales</taxon>
        <taxon>Rhizophydiales incertae sedis</taxon>
        <taxon>Polyrhizophydium</taxon>
    </lineage>
</organism>
<dbReference type="InterPro" id="IPR006015">
    <property type="entry name" value="Universal_stress_UspA"/>
</dbReference>
<evidence type="ECO:0000313" key="3">
    <source>
        <dbReference type="Proteomes" id="UP001527925"/>
    </source>
</evidence>
<keyword evidence="3" id="KW-1185">Reference proteome</keyword>